<protein>
    <submittedName>
        <fullName evidence="1">Uncharacterized protein</fullName>
    </submittedName>
</protein>
<evidence type="ECO:0000313" key="2">
    <source>
        <dbReference type="Proteomes" id="UP001302126"/>
    </source>
</evidence>
<evidence type="ECO:0000313" key="1">
    <source>
        <dbReference type="EMBL" id="KAK4189475.1"/>
    </source>
</evidence>
<gene>
    <name evidence="1" type="ORF">QBC35DRAFT_493286</name>
</gene>
<reference evidence="1" key="2">
    <citation type="submission" date="2023-05" db="EMBL/GenBank/DDBJ databases">
        <authorList>
            <consortium name="Lawrence Berkeley National Laboratory"/>
            <person name="Steindorff A."/>
            <person name="Hensen N."/>
            <person name="Bonometti L."/>
            <person name="Westerberg I."/>
            <person name="Brannstrom I.O."/>
            <person name="Guillou S."/>
            <person name="Cros-Aarteil S."/>
            <person name="Calhoun S."/>
            <person name="Haridas S."/>
            <person name="Kuo A."/>
            <person name="Mondo S."/>
            <person name="Pangilinan J."/>
            <person name="Riley R."/>
            <person name="Labutti K."/>
            <person name="Andreopoulos B."/>
            <person name="Lipzen A."/>
            <person name="Chen C."/>
            <person name="Yanf M."/>
            <person name="Daum C."/>
            <person name="Ng V."/>
            <person name="Clum A."/>
            <person name="Ohm R."/>
            <person name="Martin F."/>
            <person name="Silar P."/>
            <person name="Natvig D."/>
            <person name="Lalanne C."/>
            <person name="Gautier V."/>
            <person name="Ament-Velasquez S.L."/>
            <person name="Kruys A."/>
            <person name="Hutchinson M.I."/>
            <person name="Powell A.J."/>
            <person name="Barry K."/>
            <person name="Miller A.N."/>
            <person name="Grigoriev I.V."/>
            <person name="Debuchy R."/>
            <person name="Gladieux P."/>
            <person name="Thoren M.H."/>
            <person name="Johannesson H."/>
        </authorList>
    </citation>
    <scope>NUCLEOTIDE SEQUENCE</scope>
    <source>
        <strain evidence="1">PSN309</strain>
    </source>
</reference>
<name>A0AAN7AL52_9PEZI</name>
<reference evidence="1" key="1">
    <citation type="journal article" date="2023" name="Mol. Phylogenet. Evol.">
        <title>Genome-scale phylogeny and comparative genomics of the fungal order Sordariales.</title>
        <authorList>
            <person name="Hensen N."/>
            <person name="Bonometti L."/>
            <person name="Westerberg I."/>
            <person name="Brannstrom I.O."/>
            <person name="Guillou S."/>
            <person name="Cros-Aarteil S."/>
            <person name="Calhoun S."/>
            <person name="Haridas S."/>
            <person name="Kuo A."/>
            <person name="Mondo S."/>
            <person name="Pangilinan J."/>
            <person name="Riley R."/>
            <person name="LaButti K."/>
            <person name="Andreopoulos B."/>
            <person name="Lipzen A."/>
            <person name="Chen C."/>
            <person name="Yan M."/>
            <person name="Daum C."/>
            <person name="Ng V."/>
            <person name="Clum A."/>
            <person name="Steindorff A."/>
            <person name="Ohm R.A."/>
            <person name="Martin F."/>
            <person name="Silar P."/>
            <person name="Natvig D.O."/>
            <person name="Lalanne C."/>
            <person name="Gautier V."/>
            <person name="Ament-Velasquez S.L."/>
            <person name="Kruys A."/>
            <person name="Hutchinson M.I."/>
            <person name="Powell A.J."/>
            <person name="Barry K."/>
            <person name="Miller A.N."/>
            <person name="Grigoriev I.V."/>
            <person name="Debuchy R."/>
            <person name="Gladieux P."/>
            <person name="Hiltunen Thoren M."/>
            <person name="Johannesson H."/>
        </authorList>
    </citation>
    <scope>NUCLEOTIDE SEQUENCE</scope>
    <source>
        <strain evidence="1">PSN309</strain>
    </source>
</reference>
<accession>A0AAN7AL52</accession>
<proteinExistence type="predicted"/>
<dbReference type="AlphaFoldDB" id="A0AAN7AL52"/>
<dbReference type="Proteomes" id="UP001302126">
    <property type="component" value="Unassembled WGS sequence"/>
</dbReference>
<dbReference type="EMBL" id="MU864375">
    <property type="protein sequence ID" value="KAK4189475.1"/>
    <property type="molecule type" value="Genomic_DNA"/>
</dbReference>
<keyword evidence="2" id="KW-1185">Reference proteome</keyword>
<organism evidence="1 2">
    <name type="scientific">Podospora australis</name>
    <dbReference type="NCBI Taxonomy" id="1536484"/>
    <lineage>
        <taxon>Eukaryota</taxon>
        <taxon>Fungi</taxon>
        <taxon>Dikarya</taxon>
        <taxon>Ascomycota</taxon>
        <taxon>Pezizomycotina</taxon>
        <taxon>Sordariomycetes</taxon>
        <taxon>Sordariomycetidae</taxon>
        <taxon>Sordariales</taxon>
        <taxon>Podosporaceae</taxon>
        <taxon>Podospora</taxon>
    </lineage>
</organism>
<sequence length="160" mass="18488">MLRPWQDSPDTSWLIWKVFGRQLQRWEDFRVWQLVNRDIYDPDSAYFAFVEKEKRMWVVEGETEKLAALEDSSHRRMRCFGRACHVQMVGPPYICHHGRPRLRVPLHGLALLLGVERLLVRVAAGLAHADIIHGRLPHYVDAGCALGPPNDALDRQYHGG</sequence>
<comment type="caution">
    <text evidence="1">The sequence shown here is derived from an EMBL/GenBank/DDBJ whole genome shotgun (WGS) entry which is preliminary data.</text>
</comment>